<keyword evidence="5" id="KW-0998">Cell outer membrane</keyword>
<evidence type="ECO:0000256" key="3">
    <source>
        <dbReference type="ARBA" id="ARBA00022729"/>
    </source>
</evidence>
<name>A0A1H2Y479_ACIFE</name>
<dbReference type="Pfam" id="PF08479">
    <property type="entry name" value="POTRA_2"/>
    <property type="match status" value="1"/>
</dbReference>
<protein>
    <submittedName>
        <fullName evidence="10">Beta-barrel assembly machine subunit BamA</fullName>
    </submittedName>
</protein>
<keyword evidence="4" id="KW-0472">Membrane</keyword>
<evidence type="ECO:0000256" key="4">
    <source>
        <dbReference type="ARBA" id="ARBA00023136"/>
    </source>
</evidence>
<accession>A0A1H2Y479</accession>
<evidence type="ECO:0000256" key="1">
    <source>
        <dbReference type="ARBA" id="ARBA00004370"/>
    </source>
</evidence>
<feature type="domain" description="POTRA" evidence="9">
    <location>
        <begin position="315"/>
        <end position="388"/>
    </location>
</feature>
<keyword evidence="2" id="KW-0812">Transmembrane</keyword>
<evidence type="ECO:0000256" key="6">
    <source>
        <dbReference type="SAM" id="Coils"/>
    </source>
</evidence>
<dbReference type="Gene3D" id="2.40.160.50">
    <property type="entry name" value="membrane protein fhac: a member of the omp85/tpsb transporter family"/>
    <property type="match status" value="1"/>
</dbReference>
<dbReference type="RefSeq" id="WP_074706508.1">
    <property type="nucleotide sequence ID" value="NZ_FNOP01000010.1"/>
</dbReference>
<sequence>MKNQVNWRRLSVAVLASLALTSPVYAAEVSHSQEVELGGHKTAAKEGQRGVGTIEVDPAEQPAVQPAQTETATAAAEEEPRYREVRRNGVTYIEKVGKKKLEQEKQKVQADEEQLEARMTQQKEIQEAQNKQLPGRSILQQSVLSDYDITTQENQYAKVEKESTPFIGQTVTKVTLEGAAHEDAAKLADVLKMPAGTKFTKEGLQDDIRALYETGWFYDIRPVFTKVPEGVQIKYQMEENPVLTDLDIEGNTVLSTGDIKKALDLPIGKVLNSRDVNIGARKVESLYSQQGYILAKVADVRMQPDGRLIVQVAEGVIEDFRVKGNTKTKDYVVIREMRMKKGEPFNAKKARRAMQKIYNLGFFEDVNIRLNPGQMPNTVSVEVSVVETSTGTFGIGAGYSDADGFLGMVSIGDKNFMGTGDSVSARWEFGGDSETKANFEVSYVKPWIDDKETTAGFTFYNMTNEYVDYNRSGDEIARYYKKRTGEELFFSRVTDNEFITNSITLKNRDDKYKKPVSGYGTQWFEAGENGYDYIHEYPDDYDWDKHERMKKNFGITRSITFARTLDTRDNIYDPREGKRTAYSVEVANFGGDFDFQKYQADYRYYYRMGKDNVWALNLGAGYANGDMPLSQRFSVGGSDVLRGYRDDQFKGNSMVKGSLEFRYPIIKKVQGVFFTDTGYAWSKEYDESNFDLGKMKNSVGIGLRINSPLGPIKLDYGYRLESSDRGGRFHFSFGGQF</sequence>
<dbReference type="Pfam" id="PF07244">
    <property type="entry name" value="POTRA"/>
    <property type="match status" value="2"/>
</dbReference>
<dbReference type="PROSITE" id="PS51779">
    <property type="entry name" value="POTRA"/>
    <property type="match status" value="1"/>
</dbReference>
<reference evidence="10 11" key="1">
    <citation type="submission" date="2016-10" db="EMBL/GenBank/DDBJ databases">
        <authorList>
            <person name="Varghese N."/>
            <person name="Submissions S."/>
        </authorList>
    </citation>
    <scope>NUCLEOTIDE SEQUENCE [LARGE SCALE GENOMIC DNA]</scope>
    <source>
        <strain evidence="10 11">WCC6</strain>
    </source>
</reference>
<feature type="signal peptide" evidence="8">
    <location>
        <begin position="1"/>
        <end position="26"/>
    </location>
</feature>
<comment type="caution">
    <text evidence="10">The sequence shown here is derived from an EMBL/GenBank/DDBJ whole genome shotgun (WGS) entry which is preliminary data.</text>
</comment>
<keyword evidence="6" id="KW-0175">Coiled coil</keyword>
<dbReference type="InterPro" id="IPR039910">
    <property type="entry name" value="D15-like"/>
</dbReference>
<evidence type="ECO:0000256" key="5">
    <source>
        <dbReference type="ARBA" id="ARBA00023237"/>
    </source>
</evidence>
<feature type="region of interest" description="Disordered" evidence="7">
    <location>
        <begin position="59"/>
        <end position="81"/>
    </location>
</feature>
<organism evidence="10 11">
    <name type="scientific">Acidaminococcus fermentans</name>
    <dbReference type="NCBI Taxonomy" id="905"/>
    <lineage>
        <taxon>Bacteria</taxon>
        <taxon>Bacillati</taxon>
        <taxon>Bacillota</taxon>
        <taxon>Negativicutes</taxon>
        <taxon>Acidaminococcales</taxon>
        <taxon>Acidaminococcaceae</taxon>
        <taxon>Acidaminococcus</taxon>
    </lineage>
</organism>
<dbReference type="AlphaFoldDB" id="A0A1H2Y479"/>
<evidence type="ECO:0000256" key="8">
    <source>
        <dbReference type="SAM" id="SignalP"/>
    </source>
</evidence>
<feature type="chain" id="PRO_5032706620" evidence="8">
    <location>
        <begin position="27"/>
        <end position="737"/>
    </location>
</feature>
<dbReference type="InterPro" id="IPR013686">
    <property type="entry name" value="Polypept-transport_assoc_ShlB"/>
</dbReference>
<dbReference type="PANTHER" id="PTHR12815">
    <property type="entry name" value="SORTING AND ASSEMBLY MACHINERY SAMM50 PROTEIN FAMILY MEMBER"/>
    <property type="match status" value="1"/>
</dbReference>
<evidence type="ECO:0000256" key="7">
    <source>
        <dbReference type="SAM" id="MobiDB-lite"/>
    </source>
</evidence>
<dbReference type="Proteomes" id="UP000182379">
    <property type="component" value="Unassembled WGS sequence"/>
</dbReference>
<evidence type="ECO:0000259" key="9">
    <source>
        <dbReference type="PROSITE" id="PS51779"/>
    </source>
</evidence>
<dbReference type="Pfam" id="PF01103">
    <property type="entry name" value="Omp85"/>
    <property type="match status" value="1"/>
</dbReference>
<dbReference type="Gene3D" id="3.10.20.310">
    <property type="entry name" value="membrane protein fhac"/>
    <property type="match status" value="3"/>
</dbReference>
<dbReference type="InterPro" id="IPR034746">
    <property type="entry name" value="POTRA"/>
</dbReference>
<evidence type="ECO:0000313" key="10">
    <source>
        <dbReference type="EMBL" id="SDW99389.1"/>
    </source>
</evidence>
<dbReference type="InterPro" id="IPR000184">
    <property type="entry name" value="Bac_surfAg_D15"/>
</dbReference>
<evidence type="ECO:0000256" key="2">
    <source>
        <dbReference type="ARBA" id="ARBA00022692"/>
    </source>
</evidence>
<comment type="subcellular location">
    <subcellularLocation>
        <location evidence="1">Membrane</location>
    </subcellularLocation>
</comment>
<gene>
    <name evidence="10" type="ORF">SAMN05216495_11032</name>
</gene>
<feature type="compositionally biased region" description="Low complexity" evidence="7">
    <location>
        <begin position="61"/>
        <end position="75"/>
    </location>
</feature>
<evidence type="ECO:0000313" key="11">
    <source>
        <dbReference type="Proteomes" id="UP000182379"/>
    </source>
</evidence>
<feature type="coiled-coil region" evidence="6">
    <location>
        <begin position="98"/>
        <end position="125"/>
    </location>
</feature>
<keyword evidence="3 8" id="KW-0732">Signal</keyword>
<dbReference type="PANTHER" id="PTHR12815:SF47">
    <property type="entry name" value="TRANSLOCATION AND ASSEMBLY MODULE SUBUNIT TAMA"/>
    <property type="match status" value="1"/>
</dbReference>
<proteinExistence type="predicted"/>
<dbReference type="EMBL" id="FNOP01000010">
    <property type="protein sequence ID" value="SDW99389.1"/>
    <property type="molecule type" value="Genomic_DNA"/>
</dbReference>
<dbReference type="GO" id="GO:0019867">
    <property type="term" value="C:outer membrane"/>
    <property type="evidence" value="ECO:0007669"/>
    <property type="project" value="InterPro"/>
</dbReference>
<dbReference type="InterPro" id="IPR010827">
    <property type="entry name" value="BamA/TamA_POTRA"/>
</dbReference>